<keyword evidence="1" id="KW-1133">Transmembrane helix</keyword>
<name>A0ABW3GWV9_9BACL</name>
<dbReference type="RefSeq" id="WP_381011896.1">
    <property type="nucleotide sequence ID" value="NZ_JBHTJF010000023.1"/>
</dbReference>
<evidence type="ECO:0000256" key="1">
    <source>
        <dbReference type="SAM" id="Phobius"/>
    </source>
</evidence>
<evidence type="ECO:0000313" key="3">
    <source>
        <dbReference type="Proteomes" id="UP001596976"/>
    </source>
</evidence>
<comment type="caution">
    <text evidence="2">The sequence shown here is derived from an EMBL/GenBank/DDBJ whole genome shotgun (WGS) entry which is preliminary data.</text>
</comment>
<keyword evidence="1" id="KW-0472">Membrane</keyword>
<organism evidence="2 3">
    <name type="scientific">Savagea faecisuis</name>
    <dbReference type="NCBI Taxonomy" id="1274803"/>
    <lineage>
        <taxon>Bacteria</taxon>
        <taxon>Bacillati</taxon>
        <taxon>Bacillota</taxon>
        <taxon>Bacilli</taxon>
        <taxon>Bacillales</taxon>
        <taxon>Caryophanaceae</taxon>
        <taxon>Savagea</taxon>
    </lineage>
</organism>
<reference evidence="3" key="1">
    <citation type="journal article" date="2019" name="Int. J. Syst. Evol. Microbiol.">
        <title>The Global Catalogue of Microorganisms (GCM) 10K type strain sequencing project: providing services to taxonomists for standard genome sequencing and annotation.</title>
        <authorList>
            <consortium name="The Broad Institute Genomics Platform"/>
            <consortium name="The Broad Institute Genome Sequencing Center for Infectious Disease"/>
            <person name="Wu L."/>
            <person name="Ma J."/>
        </authorList>
    </citation>
    <scope>NUCLEOTIDE SEQUENCE [LARGE SCALE GENOMIC DNA]</scope>
    <source>
        <strain evidence="3">CCUG 63563</strain>
    </source>
</reference>
<gene>
    <name evidence="2" type="ORF">ACFQ0V_07715</name>
</gene>
<protein>
    <submittedName>
        <fullName evidence="2">Uncharacterized protein</fullName>
    </submittedName>
</protein>
<dbReference type="EMBL" id="JBHTJF010000023">
    <property type="protein sequence ID" value="MFD0943663.1"/>
    <property type="molecule type" value="Genomic_DNA"/>
</dbReference>
<feature type="transmembrane region" description="Helical" evidence="1">
    <location>
        <begin position="41"/>
        <end position="65"/>
    </location>
</feature>
<keyword evidence="1" id="KW-0812">Transmembrane</keyword>
<sequence length="76" mass="8494">MLFLWYGSILAALATLAFGLSRRSPKYVVISAILFLPFSYYFLGFPVAIRYVGLLPVALLLLAIIMKRKHMSKAAV</sequence>
<evidence type="ECO:0000313" key="2">
    <source>
        <dbReference type="EMBL" id="MFD0943663.1"/>
    </source>
</evidence>
<keyword evidence="3" id="KW-1185">Reference proteome</keyword>
<proteinExistence type="predicted"/>
<dbReference type="Proteomes" id="UP001596976">
    <property type="component" value="Unassembled WGS sequence"/>
</dbReference>
<accession>A0ABW3GWV9</accession>